<comment type="caution">
    <text evidence="2">The sequence shown here is derived from an EMBL/GenBank/DDBJ whole genome shotgun (WGS) entry which is preliminary data.</text>
</comment>
<evidence type="ECO:0000256" key="1">
    <source>
        <dbReference type="SAM" id="SignalP"/>
    </source>
</evidence>
<evidence type="ECO:0000313" key="2">
    <source>
        <dbReference type="EMBL" id="GAA4064439.1"/>
    </source>
</evidence>
<name>A0ABP7VCQ2_9FLAO</name>
<proteinExistence type="predicted"/>
<feature type="chain" id="PRO_5045589306" evidence="1">
    <location>
        <begin position="20"/>
        <end position="432"/>
    </location>
</feature>
<protein>
    <submittedName>
        <fullName evidence="2">Membrane protein</fullName>
    </submittedName>
</protein>
<dbReference type="RefSeq" id="WP_344815362.1">
    <property type="nucleotide sequence ID" value="NZ_BAABCT010000001.1"/>
</dbReference>
<gene>
    <name evidence="2" type="ORF">GCM10022389_06560</name>
</gene>
<sequence length="432" mass="48079">MIKKIIVSVCLLFSLVSFAQEGTSSPYSFYGIGDVRYRGTIENRSMAGLAIVPDSIHINLQNPAMYSSLKYTSFTVGGTFSANQLKTNQKEEKAQRTTLDYLAVGIPLKKLGLGFGLIPYSSVGYNIRNSVFSNENGIVNNNRTDNFYKGSGGLNKVFFGFGYQLAKNFSIGADVQYNFGKIDTRSLSTQFTLNSSNIYEQVQYSTRETNSSSASGVNFNAGLSYNTKLYKNISLFSSLTYSPEATITLNNERFIAIVQSANGILDTVDDEVEIQVADTKLKMPSKFSFGLGIGDTKKWIVGTELTFQGTSNFGNRFNDIDNVSYENATRFTVGGYYIPDYKSFTNYFERIVYRGGFRFENTGLVINNQPIEDAAVTLGLGLPLRGAFSNVNVGFELGNRGTQNRGLVREHYMNFSIGLSLNDRWFIKRKYN</sequence>
<reference evidence="3" key="1">
    <citation type="journal article" date="2019" name="Int. J. Syst. Evol. Microbiol.">
        <title>The Global Catalogue of Microorganisms (GCM) 10K type strain sequencing project: providing services to taxonomists for standard genome sequencing and annotation.</title>
        <authorList>
            <consortium name="The Broad Institute Genomics Platform"/>
            <consortium name="The Broad Institute Genome Sequencing Center for Infectious Disease"/>
            <person name="Wu L."/>
            <person name="Ma J."/>
        </authorList>
    </citation>
    <scope>NUCLEOTIDE SEQUENCE [LARGE SCALE GENOMIC DNA]</scope>
    <source>
        <strain evidence="3">JCM 17069</strain>
    </source>
</reference>
<evidence type="ECO:0000313" key="3">
    <source>
        <dbReference type="Proteomes" id="UP001500367"/>
    </source>
</evidence>
<keyword evidence="3" id="KW-1185">Reference proteome</keyword>
<dbReference type="Gene3D" id="2.40.160.60">
    <property type="entry name" value="Outer membrane protein transport protein (OMPP1/FadL/TodX)"/>
    <property type="match status" value="1"/>
</dbReference>
<feature type="signal peptide" evidence="1">
    <location>
        <begin position="1"/>
        <end position="19"/>
    </location>
</feature>
<dbReference type="EMBL" id="BAABCT010000001">
    <property type="protein sequence ID" value="GAA4064439.1"/>
    <property type="molecule type" value="Genomic_DNA"/>
</dbReference>
<organism evidence="2 3">
    <name type="scientific">Flavobacterium cheonanense</name>
    <dbReference type="NCBI Taxonomy" id="706183"/>
    <lineage>
        <taxon>Bacteria</taxon>
        <taxon>Pseudomonadati</taxon>
        <taxon>Bacteroidota</taxon>
        <taxon>Flavobacteriia</taxon>
        <taxon>Flavobacteriales</taxon>
        <taxon>Flavobacteriaceae</taxon>
        <taxon>Flavobacterium</taxon>
    </lineage>
</organism>
<dbReference type="SUPFAM" id="SSF56935">
    <property type="entry name" value="Porins"/>
    <property type="match status" value="1"/>
</dbReference>
<dbReference type="Proteomes" id="UP001500367">
    <property type="component" value="Unassembled WGS sequence"/>
</dbReference>
<accession>A0ABP7VCQ2</accession>
<keyword evidence="1" id="KW-0732">Signal</keyword>